<reference evidence="1" key="1">
    <citation type="submission" date="2020-05" db="EMBL/GenBank/DDBJ databases">
        <title>Mycena genomes resolve the evolution of fungal bioluminescence.</title>
        <authorList>
            <person name="Tsai I.J."/>
        </authorList>
    </citation>
    <scope>NUCLEOTIDE SEQUENCE</scope>
    <source>
        <strain evidence="1">CCC161011</strain>
    </source>
</reference>
<dbReference type="PANTHER" id="PTHR37827">
    <property type="entry name" value="TUDOR DOMAIN-CONTAINING PROTEIN"/>
    <property type="match status" value="1"/>
</dbReference>
<dbReference type="Proteomes" id="UP000620124">
    <property type="component" value="Unassembled WGS sequence"/>
</dbReference>
<comment type="caution">
    <text evidence="1">The sequence shown here is derived from an EMBL/GenBank/DDBJ whole genome shotgun (WGS) entry which is preliminary data.</text>
</comment>
<dbReference type="CDD" id="cd00085">
    <property type="entry name" value="HNHc"/>
    <property type="match status" value="1"/>
</dbReference>
<sequence length="230" mass="26136">MSTSKFSESPQFVILKDSFARRLLSFPELQNPVLDSESSSTAEPELDDFSSYLAYEVWSTLPPAFRNASYETRSHIPDHDDLDSIPLDATPVSFADTLISYGIASDIEGSHSFLRKVLASYITEVCAPPPVWSSTRTKECEICEREVPLTYHHLIPRSTHAKVVKKKWHPASMLNSVAWLCRPCHTAVHQVATNEELAQKYYTVSLLLEREDIQRWGKYASKQRFGVRRG</sequence>
<gene>
    <name evidence="1" type="ORF">MVEN_02293900</name>
</gene>
<proteinExistence type="predicted"/>
<dbReference type="InterPro" id="IPR003615">
    <property type="entry name" value="HNH_nuc"/>
</dbReference>
<dbReference type="EMBL" id="JACAZI010000026">
    <property type="protein sequence ID" value="KAF7334635.1"/>
    <property type="molecule type" value="Genomic_DNA"/>
</dbReference>
<name>A0A8H6X526_9AGAR</name>
<dbReference type="AlphaFoldDB" id="A0A8H6X526"/>
<accession>A0A8H6X526</accession>
<dbReference type="OrthoDB" id="4850648at2759"/>
<evidence type="ECO:0000313" key="1">
    <source>
        <dbReference type="EMBL" id="KAF7334635.1"/>
    </source>
</evidence>
<dbReference type="PANTHER" id="PTHR37827:SF1">
    <property type="entry name" value="HNH DOMAIN-CONTAINING PROTEIN"/>
    <property type="match status" value="1"/>
</dbReference>
<organism evidence="1 2">
    <name type="scientific">Mycena venus</name>
    <dbReference type="NCBI Taxonomy" id="2733690"/>
    <lineage>
        <taxon>Eukaryota</taxon>
        <taxon>Fungi</taxon>
        <taxon>Dikarya</taxon>
        <taxon>Basidiomycota</taxon>
        <taxon>Agaricomycotina</taxon>
        <taxon>Agaricomycetes</taxon>
        <taxon>Agaricomycetidae</taxon>
        <taxon>Agaricales</taxon>
        <taxon>Marasmiineae</taxon>
        <taxon>Mycenaceae</taxon>
        <taxon>Mycena</taxon>
    </lineage>
</organism>
<evidence type="ECO:0000313" key="2">
    <source>
        <dbReference type="Proteomes" id="UP000620124"/>
    </source>
</evidence>
<protein>
    <recommendedName>
        <fullName evidence="3">HNH domain-containing protein</fullName>
    </recommendedName>
</protein>
<evidence type="ECO:0008006" key="3">
    <source>
        <dbReference type="Google" id="ProtNLM"/>
    </source>
</evidence>
<keyword evidence="2" id="KW-1185">Reference proteome</keyword>